<keyword evidence="2" id="KW-1185">Reference proteome</keyword>
<dbReference type="RefSeq" id="WP_160593432.1">
    <property type="nucleotide sequence ID" value="NZ_CP047895.1"/>
</dbReference>
<accession>A0A7Z2S8I5</accession>
<dbReference type="Proteomes" id="UP000464468">
    <property type="component" value="Chromosome"/>
</dbReference>
<evidence type="ECO:0008006" key="3">
    <source>
        <dbReference type="Google" id="ProtNLM"/>
    </source>
</evidence>
<gene>
    <name evidence="1" type="ORF">GVO57_12365</name>
</gene>
<dbReference type="KEGG" id="schy:GVO57_12365"/>
<dbReference type="CDD" id="cd09627">
    <property type="entry name" value="DOMON_murB_like"/>
    <property type="match status" value="1"/>
</dbReference>
<organism evidence="1 2">
    <name type="scientific">Sphingomonas changnyeongensis</name>
    <dbReference type="NCBI Taxonomy" id="2698679"/>
    <lineage>
        <taxon>Bacteria</taxon>
        <taxon>Pseudomonadati</taxon>
        <taxon>Pseudomonadota</taxon>
        <taxon>Alphaproteobacteria</taxon>
        <taxon>Sphingomonadales</taxon>
        <taxon>Sphingomonadaceae</taxon>
        <taxon>Sphingomonas</taxon>
    </lineage>
</organism>
<dbReference type="Gene3D" id="2.60.40.1190">
    <property type="match status" value="1"/>
</dbReference>
<name>A0A7Z2S8I5_9SPHN</name>
<protein>
    <recommendedName>
        <fullName evidence="3">DOMON-like domain-containing protein</fullName>
    </recommendedName>
</protein>
<proteinExistence type="predicted"/>
<evidence type="ECO:0000313" key="1">
    <source>
        <dbReference type="EMBL" id="QHL91456.1"/>
    </source>
</evidence>
<dbReference type="AlphaFoldDB" id="A0A7Z2S8I5"/>
<reference evidence="1 2" key="1">
    <citation type="submission" date="2020-01" db="EMBL/GenBank/DDBJ databases">
        <title>Sphingomonas sp. C33 whole genome sequece.</title>
        <authorList>
            <person name="Park C."/>
        </authorList>
    </citation>
    <scope>NUCLEOTIDE SEQUENCE [LARGE SCALE GENOMIC DNA]</scope>
    <source>
        <strain evidence="1 2">C33</strain>
    </source>
</reference>
<evidence type="ECO:0000313" key="2">
    <source>
        <dbReference type="Proteomes" id="UP000464468"/>
    </source>
</evidence>
<sequence length="198" mass="20981">MIAADLACHPETPSAAVRAVVVTLDAGAGMAGGADRAGRADRAGGVSADGPWRLCWRVVAAARLIVPDPAPPLRTDGLWRMTCMEVFVRPAGQQGYMEVNLSPSGAWAAYRFDAPRAGMRDLDCPPPRIAARFDGDDFVLEAELAPPPGDGPFDIALSCVIVEQGGITSYWALAHPPGRPDFHHPCCFARRLPPAMPA</sequence>
<dbReference type="EMBL" id="CP047895">
    <property type="protein sequence ID" value="QHL91456.1"/>
    <property type="molecule type" value="Genomic_DNA"/>
</dbReference>